<accession>A0AAW0JFA8</accession>
<evidence type="ECO:0000313" key="3">
    <source>
        <dbReference type="EMBL" id="KAK7824909.1"/>
    </source>
</evidence>
<dbReference type="Proteomes" id="UP001488838">
    <property type="component" value="Unassembled WGS sequence"/>
</dbReference>
<dbReference type="AlphaFoldDB" id="A0AAW0JFA8"/>
<keyword evidence="2" id="KW-0812">Transmembrane</keyword>
<comment type="caution">
    <text evidence="3">The sequence shown here is derived from an EMBL/GenBank/DDBJ whole genome shotgun (WGS) entry which is preliminary data.</text>
</comment>
<keyword evidence="2" id="KW-1133">Transmembrane helix</keyword>
<dbReference type="EMBL" id="JBBHLL010000043">
    <property type="protein sequence ID" value="KAK7824909.1"/>
    <property type="molecule type" value="Genomic_DNA"/>
</dbReference>
<reference evidence="3 4" key="1">
    <citation type="journal article" date="2023" name="bioRxiv">
        <title>Conserved and derived expression patterns and positive selection on dental genes reveal complex evolutionary context of ever-growing rodent molars.</title>
        <authorList>
            <person name="Calamari Z.T."/>
            <person name="Song A."/>
            <person name="Cohen E."/>
            <person name="Akter M."/>
            <person name="Roy R.D."/>
            <person name="Hallikas O."/>
            <person name="Christensen M.M."/>
            <person name="Li P."/>
            <person name="Marangoni P."/>
            <person name="Jernvall J."/>
            <person name="Klein O.D."/>
        </authorList>
    </citation>
    <scope>NUCLEOTIDE SEQUENCE [LARGE SCALE GENOMIC DNA]</scope>
    <source>
        <strain evidence="3">V071</strain>
    </source>
</reference>
<feature type="transmembrane region" description="Helical" evidence="2">
    <location>
        <begin position="159"/>
        <end position="179"/>
    </location>
</feature>
<feature type="region of interest" description="Disordered" evidence="1">
    <location>
        <begin position="1"/>
        <end position="23"/>
    </location>
</feature>
<evidence type="ECO:0000256" key="2">
    <source>
        <dbReference type="SAM" id="Phobius"/>
    </source>
</evidence>
<organism evidence="3 4">
    <name type="scientific">Myodes glareolus</name>
    <name type="common">Bank vole</name>
    <name type="synonym">Clethrionomys glareolus</name>
    <dbReference type="NCBI Taxonomy" id="447135"/>
    <lineage>
        <taxon>Eukaryota</taxon>
        <taxon>Metazoa</taxon>
        <taxon>Chordata</taxon>
        <taxon>Craniata</taxon>
        <taxon>Vertebrata</taxon>
        <taxon>Euteleostomi</taxon>
        <taxon>Mammalia</taxon>
        <taxon>Eutheria</taxon>
        <taxon>Euarchontoglires</taxon>
        <taxon>Glires</taxon>
        <taxon>Rodentia</taxon>
        <taxon>Myomorpha</taxon>
        <taxon>Muroidea</taxon>
        <taxon>Cricetidae</taxon>
        <taxon>Arvicolinae</taxon>
        <taxon>Myodes</taxon>
    </lineage>
</organism>
<sequence length="193" mass="22352">RNLCSSGHQRGHHRFGSPSKPQAEEITLCHQPRSLKRAWSTRPPICKRLDPEVTQCEQPFPRDCDITGCLQWWKTCGLADYKAYSERFPGRNVRRGFATLGRICGALESSVHPQGCALFRPRLRVNWCPRHALPMPSCIVPYVLSEHFREAMTSITGTWSMTGISMVLAAYMLLNYCTYEELRYERQRRHHCR</sequence>
<keyword evidence="4" id="KW-1185">Reference proteome</keyword>
<feature type="non-terminal residue" evidence="3">
    <location>
        <position position="1"/>
    </location>
</feature>
<gene>
    <name evidence="3" type="ORF">U0070_014115</name>
</gene>
<evidence type="ECO:0000313" key="4">
    <source>
        <dbReference type="Proteomes" id="UP001488838"/>
    </source>
</evidence>
<proteinExistence type="predicted"/>
<feature type="non-terminal residue" evidence="3">
    <location>
        <position position="193"/>
    </location>
</feature>
<name>A0AAW0JFA8_MYOGA</name>
<evidence type="ECO:0000256" key="1">
    <source>
        <dbReference type="SAM" id="MobiDB-lite"/>
    </source>
</evidence>
<keyword evidence="2" id="KW-0472">Membrane</keyword>
<protein>
    <submittedName>
        <fullName evidence="3">Uncharacterized protein</fullName>
    </submittedName>
</protein>